<dbReference type="PANTHER" id="PTHR45436:SF5">
    <property type="entry name" value="SENSOR HISTIDINE KINASE TRCS"/>
    <property type="match status" value="1"/>
</dbReference>
<dbReference type="SMART" id="SM00387">
    <property type="entry name" value="HATPase_c"/>
    <property type="match status" value="1"/>
</dbReference>
<accession>A0ABW2C238</accession>
<dbReference type="SUPFAM" id="SSF55874">
    <property type="entry name" value="ATPase domain of HSP90 chaperone/DNA topoisomerase II/histidine kinase"/>
    <property type="match status" value="1"/>
</dbReference>
<evidence type="ECO:0000256" key="3">
    <source>
        <dbReference type="ARBA" id="ARBA00022553"/>
    </source>
</evidence>
<dbReference type="Pfam" id="PF08376">
    <property type="entry name" value="NIT"/>
    <property type="match status" value="1"/>
</dbReference>
<comment type="catalytic activity">
    <reaction evidence="1">
        <text>ATP + protein L-histidine = ADP + protein N-phospho-L-histidine.</text>
        <dbReference type="EC" id="2.7.13.3"/>
    </reaction>
</comment>
<feature type="compositionally biased region" description="Low complexity" evidence="6">
    <location>
        <begin position="770"/>
        <end position="788"/>
    </location>
</feature>
<keyword evidence="3" id="KW-0597">Phosphoprotein</keyword>
<evidence type="ECO:0000256" key="6">
    <source>
        <dbReference type="SAM" id="MobiDB-lite"/>
    </source>
</evidence>
<evidence type="ECO:0000256" key="1">
    <source>
        <dbReference type="ARBA" id="ARBA00000085"/>
    </source>
</evidence>
<keyword evidence="7" id="KW-0812">Transmembrane</keyword>
<sequence>MLRIALIPSVALMIVGIGLSGYLALQGLNTRTFAENVRKSLEPSTHFIATVQEERRLSTLKVVDGLRPGDGLLADQRTKVDGAVREMTDVTAELAETAPDQLAGPLQDLKALTAELPAFRQRIDSGGADAEQVYEFYGEMIELVGAGIQGVARSASDAEVGFEQMISYDLFRSTEAQSRSHALLLRGIAQGLDLDEFHELAHQMGTYHEIAETMYPRMTPTEQQRYDQMKEARWWDTVVSGDNSIMARGPGQHPVTFNFRAWQNAAAKLSDGLRGLYASHSSHAAGLGANSGNQLLTTSLAAGGILLLVTATSMVVALRWSRKLARRLTRLRDDTLDLAEHRMPEVVDRLNHGEPVDIDTDVPWLDHGDDEIGQVATAFNQAQRQAIAATVRENEIRSGVRAVFLNIAHRNQVTAHRQLQVLDQAERSQEDPEQLQLLFELDHLATQGRRNAESLIILGGKQPGRQWRKPVELRDVINGAVAETAQYTKVNISKVADVAVRGDAVADMIHLLAELLDNATSFSPPQTDVDVRSAIVGRGVVIEIEDQGLGMDAETLDEINAMLRTPPDFSVMSLSEEARIGLFVVARLAAKHDTKVTLRESLYGGINAVVLIPTKTLASETMPAPAPEDASAEFGPDFSTDFGADSAGGTTIGHGADAGRGSRRHAEPGFVPGTGRAYDSGYAPAPGGHPDPDINDRVVPMPPPSQRRAKPERLPEPRFEDTQKDIPAVPPEHDNGMAPANAGPPTNGNGSPSTHTGRHASGGNDTMRFSSLGSAVGNGAAGSPGASSHTEQYTPPRPGPAAGNGDGGNGKPPLPQRRRRESLAPQLQADTEESTEPEPPAKPEPPDEQPGDPSPERFQATMSAFQRGTRRARTDDTDTPHPPRWPGGETS</sequence>
<gene>
    <name evidence="9" type="ORF">ACFQGD_18775</name>
</gene>
<dbReference type="InterPro" id="IPR013587">
    <property type="entry name" value="Nitrate/nitrite_sensing"/>
</dbReference>
<dbReference type="InterPro" id="IPR036890">
    <property type="entry name" value="HATPase_C_sf"/>
</dbReference>
<organism evidence="9 10">
    <name type="scientific">Haloechinothrix salitolerans</name>
    <dbReference type="NCBI Taxonomy" id="926830"/>
    <lineage>
        <taxon>Bacteria</taxon>
        <taxon>Bacillati</taxon>
        <taxon>Actinomycetota</taxon>
        <taxon>Actinomycetes</taxon>
        <taxon>Pseudonocardiales</taxon>
        <taxon>Pseudonocardiaceae</taxon>
        <taxon>Haloechinothrix</taxon>
    </lineage>
</organism>
<dbReference type="Proteomes" id="UP001596337">
    <property type="component" value="Unassembled WGS sequence"/>
</dbReference>
<protein>
    <recommendedName>
        <fullName evidence="2">histidine kinase</fullName>
        <ecNumber evidence="2">2.7.13.3</ecNumber>
    </recommendedName>
</protein>
<dbReference type="Gene3D" id="6.10.340.10">
    <property type="match status" value="1"/>
</dbReference>
<dbReference type="InterPro" id="IPR003594">
    <property type="entry name" value="HATPase_dom"/>
</dbReference>
<evidence type="ECO:0000313" key="9">
    <source>
        <dbReference type="EMBL" id="MFC6869188.1"/>
    </source>
</evidence>
<keyword evidence="7" id="KW-0472">Membrane</keyword>
<dbReference type="InterPro" id="IPR050428">
    <property type="entry name" value="TCS_sensor_his_kinase"/>
</dbReference>
<dbReference type="PANTHER" id="PTHR45436">
    <property type="entry name" value="SENSOR HISTIDINE KINASE YKOH"/>
    <property type="match status" value="1"/>
</dbReference>
<dbReference type="Gene3D" id="3.30.565.10">
    <property type="entry name" value="Histidine kinase-like ATPase, C-terminal domain"/>
    <property type="match status" value="1"/>
</dbReference>
<dbReference type="CDD" id="cd06225">
    <property type="entry name" value="HAMP"/>
    <property type="match status" value="1"/>
</dbReference>
<dbReference type="EMBL" id="JBHSXX010000001">
    <property type="protein sequence ID" value="MFC6869188.1"/>
    <property type="molecule type" value="Genomic_DNA"/>
</dbReference>
<keyword evidence="4" id="KW-0808">Transferase</keyword>
<feature type="compositionally biased region" description="Polar residues" evidence="6">
    <location>
        <begin position="744"/>
        <end position="755"/>
    </location>
</feature>
<evidence type="ECO:0000256" key="4">
    <source>
        <dbReference type="ARBA" id="ARBA00022679"/>
    </source>
</evidence>
<keyword evidence="7" id="KW-1133">Transmembrane helix</keyword>
<evidence type="ECO:0000256" key="7">
    <source>
        <dbReference type="SAM" id="Phobius"/>
    </source>
</evidence>
<feature type="domain" description="Histidine kinase/HSP90-like ATPase" evidence="8">
    <location>
        <begin position="503"/>
        <end position="616"/>
    </location>
</feature>
<evidence type="ECO:0000256" key="5">
    <source>
        <dbReference type="ARBA" id="ARBA00022777"/>
    </source>
</evidence>
<evidence type="ECO:0000256" key="2">
    <source>
        <dbReference type="ARBA" id="ARBA00012438"/>
    </source>
</evidence>
<comment type="caution">
    <text evidence="9">The sequence shown here is derived from an EMBL/GenBank/DDBJ whole genome shotgun (WGS) entry which is preliminary data.</text>
</comment>
<feature type="compositionally biased region" description="Basic and acidic residues" evidence="6">
    <location>
        <begin position="709"/>
        <end position="724"/>
    </location>
</feature>
<feature type="transmembrane region" description="Helical" evidence="7">
    <location>
        <begin position="300"/>
        <end position="320"/>
    </location>
</feature>
<proteinExistence type="predicted"/>
<dbReference type="RefSeq" id="WP_345402926.1">
    <property type="nucleotide sequence ID" value="NZ_BAABLA010000112.1"/>
</dbReference>
<feature type="region of interest" description="Disordered" evidence="6">
    <location>
        <begin position="641"/>
        <end position="891"/>
    </location>
</feature>
<dbReference type="Pfam" id="PF02518">
    <property type="entry name" value="HATPase_c"/>
    <property type="match status" value="1"/>
</dbReference>
<evidence type="ECO:0000313" key="10">
    <source>
        <dbReference type="Proteomes" id="UP001596337"/>
    </source>
</evidence>
<keyword evidence="5" id="KW-0418">Kinase</keyword>
<dbReference type="EC" id="2.7.13.3" evidence="2"/>
<name>A0ABW2C238_9PSEU</name>
<reference evidence="10" key="1">
    <citation type="journal article" date="2019" name="Int. J. Syst. Evol. Microbiol.">
        <title>The Global Catalogue of Microorganisms (GCM) 10K type strain sequencing project: providing services to taxonomists for standard genome sequencing and annotation.</title>
        <authorList>
            <consortium name="The Broad Institute Genomics Platform"/>
            <consortium name="The Broad Institute Genome Sequencing Center for Infectious Disease"/>
            <person name="Wu L."/>
            <person name="Ma J."/>
        </authorList>
    </citation>
    <scope>NUCLEOTIDE SEQUENCE [LARGE SCALE GENOMIC DNA]</scope>
    <source>
        <strain evidence="10">KCTC 32255</strain>
    </source>
</reference>
<feature type="compositionally biased region" description="Basic and acidic residues" evidence="6">
    <location>
        <begin position="872"/>
        <end position="881"/>
    </location>
</feature>
<evidence type="ECO:0000259" key="8">
    <source>
        <dbReference type="SMART" id="SM00387"/>
    </source>
</evidence>
<keyword evidence="10" id="KW-1185">Reference proteome</keyword>